<sequence length="285" mass="31698">MSVPTISIAVAAAADLSWTIDPGPILMILILGGLYAPRWWRVRRTNGPTAAPIWRLLSMLLGLLCLALALLSPIDALAQQSFSFHMAQHMLLLDLVPIFCILALNKILLRPATRRLQSLERALGPLMHPWVAVVLYIVAMWAWHVPAAYNAALGNVTVHVLEHVCFLSVGFLYWWQLLSPIRSRFRGGAMGPLVYMVSTKIGVGLLGIVLTFAPNPLYSYYEVREAIFGLTAGTDQQIGGELMALEQTIVMGIALVYLLFRAIDQSEREQLRREALEDRAEREAL</sequence>
<organism evidence="7">
    <name type="scientific">freshwater metagenome</name>
    <dbReference type="NCBI Taxonomy" id="449393"/>
    <lineage>
        <taxon>unclassified sequences</taxon>
        <taxon>metagenomes</taxon>
        <taxon>ecological metagenomes</taxon>
    </lineage>
</organism>
<feature type="transmembrane region" description="Helical" evidence="6">
    <location>
        <begin position="156"/>
        <end position="175"/>
    </location>
</feature>
<evidence type="ECO:0000256" key="3">
    <source>
        <dbReference type="ARBA" id="ARBA00022692"/>
    </source>
</evidence>
<feature type="transmembrane region" description="Helical" evidence="6">
    <location>
        <begin position="244"/>
        <end position="263"/>
    </location>
</feature>
<evidence type="ECO:0000256" key="1">
    <source>
        <dbReference type="ARBA" id="ARBA00004651"/>
    </source>
</evidence>
<dbReference type="AlphaFoldDB" id="A0A6J5ZXT9"/>
<feature type="transmembrane region" description="Helical" evidence="6">
    <location>
        <begin position="126"/>
        <end position="144"/>
    </location>
</feature>
<evidence type="ECO:0000256" key="5">
    <source>
        <dbReference type="ARBA" id="ARBA00023136"/>
    </source>
</evidence>
<comment type="subcellular location">
    <subcellularLocation>
        <location evidence="1">Cell membrane</location>
        <topology evidence="1">Multi-pass membrane protein</topology>
    </subcellularLocation>
</comment>
<gene>
    <name evidence="7" type="ORF">UFOPK3547_01689</name>
</gene>
<evidence type="ECO:0000256" key="6">
    <source>
        <dbReference type="SAM" id="Phobius"/>
    </source>
</evidence>
<protein>
    <submittedName>
        <fullName evidence="7">Unannotated protein</fullName>
    </submittedName>
</protein>
<reference evidence="7" key="1">
    <citation type="submission" date="2020-05" db="EMBL/GenBank/DDBJ databases">
        <authorList>
            <person name="Chiriac C."/>
            <person name="Salcher M."/>
            <person name="Ghai R."/>
            <person name="Kavagutti S V."/>
        </authorList>
    </citation>
    <scope>NUCLEOTIDE SEQUENCE</scope>
</reference>
<keyword evidence="2" id="KW-1003">Cell membrane</keyword>
<evidence type="ECO:0000313" key="7">
    <source>
        <dbReference type="EMBL" id="CAB4347454.1"/>
    </source>
</evidence>
<keyword evidence="4 6" id="KW-1133">Transmembrane helix</keyword>
<proteinExistence type="predicted"/>
<feature type="transmembrane region" description="Helical" evidence="6">
    <location>
        <begin position="187"/>
        <end position="213"/>
    </location>
</feature>
<accession>A0A6J5ZXT9</accession>
<feature type="transmembrane region" description="Helical" evidence="6">
    <location>
        <begin position="52"/>
        <end position="74"/>
    </location>
</feature>
<evidence type="ECO:0000256" key="2">
    <source>
        <dbReference type="ARBA" id="ARBA00022475"/>
    </source>
</evidence>
<dbReference type="InterPro" id="IPR019108">
    <property type="entry name" value="Caa3_assmbl_CtaG-rel"/>
</dbReference>
<keyword evidence="3 6" id="KW-0812">Transmembrane</keyword>
<keyword evidence="5 6" id="KW-0472">Membrane</keyword>
<name>A0A6J5ZXT9_9ZZZZ</name>
<dbReference type="Pfam" id="PF09678">
    <property type="entry name" value="Caa3_CtaG"/>
    <property type="match status" value="1"/>
</dbReference>
<dbReference type="GO" id="GO:0005886">
    <property type="term" value="C:plasma membrane"/>
    <property type="evidence" value="ECO:0007669"/>
    <property type="project" value="UniProtKB-SubCell"/>
</dbReference>
<feature type="transmembrane region" description="Helical" evidence="6">
    <location>
        <begin position="86"/>
        <end position="105"/>
    </location>
</feature>
<dbReference type="EMBL" id="CAESAN010000207">
    <property type="protein sequence ID" value="CAB4347454.1"/>
    <property type="molecule type" value="Genomic_DNA"/>
</dbReference>
<feature type="transmembrane region" description="Helical" evidence="6">
    <location>
        <begin position="23"/>
        <end position="40"/>
    </location>
</feature>
<evidence type="ECO:0000256" key="4">
    <source>
        <dbReference type="ARBA" id="ARBA00022989"/>
    </source>
</evidence>